<dbReference type="OrthoDB" id="9808480at2"/>
<dbReference type="PANTHER" id="PTHR30204:SF92">
    <property type="entry name" value="HTH-TYPE TRANSCRIPTIONAL REGULATOR ZNTR"/>
    <property type="match status" value="1"/>
</dbReference>
<dbReference type="CDD" id="cd04784">
    <property type="entry name" value="HTH_CadR-PbrR"/>
    <property type="match status" value="1"/>
</dbReference>
<dbReference type="InterPro" id="IPR000551">
    <property type="entry name" value="MerR-type_HTH_dom"/>
</dbReference>
<dbReference type="GO" id="GO:0003677">
    <property type="term" value="F:DNA binding"/>
    <property type="evidence" value="ECO:0007669"/>
    <property type="project" value="InterPro"/>
</dbReference>
<dbReference type="AlphaFoldDB" id="A0A679HU14"/>
<evidence type="ECO:0000313" key="1">
    <source>
        <dbReference type="EMBL" id="BBU69076.1"/>
    </source>
</evidence>
<reference evidence="2" key="1">
    <citation type="submission" date="2020-01" db="EMBL/GenBank/DDBJ databases">
        <title>Phosphoaccumulans saitamaens gen. nov., sp. nov., a polyphosphate accumulating bacterium isolated from surface river water.</title>
        <authorList>
            <person name="Watanabe K."/>
            <person name="Suda W."/>
        </authorList>
    </citation>
    <scope>NUCLEOTIDE SEQUENCE [LARGE SCALE GENOMIC DNA]</scope>
    <source>
        <strain evidence="2">ICHIAU1</strain>
    </source>
</reference>
<dbReference type="SUPFAM" id="SSF46955">
    <property type="entry name" value="Putative DNA-binding domain"/>
    <property type="match status" value="1"/>
</dbReference>
<gene>
    <name evidence="1" type="ORF">ICHIAU1_13590</name>
</gene>
<dbReference type="SMART" id="SM00422">
    <property type="entry name" value="HTH_MERR"/>
    <property type="match status" value="1"/>
</dbReference>
<dbReference type="InterPro" id="IPR011791">
    <property type="entry name" value="CadR-PbrR"/>
</dbReference>
<dbReference type="Pfam" id="PF13411">
    <property type="entry name" value="MerR_1"/>
    <property type="match status" value="1"/>
</dbReference>
<dbReference type="GO" id="GO:0003700">
    <property type="term" value="F:DNA-binding transcription factor activity"/>
    <property type="evidence" value="ECO:0007669"/>
    <property type="project" value="InterPro"/>
</dbReference>
<dbReference type="InterPro" id="IPR047057">
    <property type="entry name" value="MerR_fam"/>
</dbReference>
<sequence>MRIGELGNETGVDIETIRHYEKIGLLSVPPREPNGYRNYETSHLERLAFIRHCRALDMPLADVKRLLDFITHPEVDCGEINRLIDAHLHNIRERLHSMQSLEKQLEVLRARCGDSHIVRDCGILSELVAASHKTGVKKD</sequence>
<evidence type="ECO:0000313" key="2">
    <source>
        <dbReference type="Proteomes" id="UP000463961"/>
    </source>
</evidence>
<accession>A0A679HU14</accession>
<name>A0A679HU14_9RHOO</name>
<protein>
    <submittedName>
        <fullName evidence="1">Transcriptional regulator</fullName>
    </submittedName>
</protein>
<proteinExistence type="predicted"/>
<dbReference type="EMBL" id="AP022345">
    <property type="protein sequence ID" value="BBU69076.1"/>
    <property type="molecule type" value="Genomic_DNA"/>
</dbReference>
<dbReference type="PANTHER" id="PTHR30204">
    <property type="entry name" value="REDOX-CYCLING DRUG-SENSING TRANSCRIPTIONAL ACTIVATOR SOXR"/>
    <property type="match status" value="1"/>
</dbReference>
<keyword evidence="2" id="KW-1185">Reference proteome</keyword>
<dbReference type="Proteomes" id="UP000463961">
    <property type="component" value="Chromosome"/>
</dbReference>
<dbReference type="GO" id="GO:0045893">
    <property type="term" value="P:positive regulation of DNA-templated transcription"/>
    <property type="evidence" value="ECO:0007669"/>
    <property type="project" value="InterPro"/>
</dbReference>
<organism evidence="1 2">
    <name type="scientific">Fluviibacter phosphoraccumulans</name>
    <dbReference type="NCBI Taxonomy" id="1751046"/>
    <lineage>
        <taxon>Bacteria</taxon>
        <taxon>Pseudomonadati</taxon>
        <taxon>Pseudomonadota</taxon>
        <taxon>Betaproteobacteria</taxon>
        <taxon>Rhodocyclales</taxon>
        <taxon>Fluviibacteraceae</taxon>
        <taxon>Fluviibacter</taxon>
    </lineage>
</organism>
<dbReference type="GO" id="GO:0046872">
    <property type="term" value="F:metal ion binding"/>
    <property type="evidence" value="ECO:0007669"/>
    <property type="project" value="InterPro"/>
</dbReference>
<dbReference type="InterPro" id="IPR009061">
    <property type="entry name" value="DNA-bd_dom_put_sf"/>
</dbReference>
<dbReference type="PRINTS" id="PR00040">
    <property type="entry name" value="HTHMERR"/>
</dbReference>
<dbReference type="PROSITE" id="PS50937">
    <property type="entry name" value="HTH_MERR_2"/>
    <property type="match status" value="1"/>
</dbReference>
<dbReference type="Gene3D" id="1.10.1660.10">
    <property type="match status" value="1"/>
</dbReference>